<organism evidence="8 9">
    <name type="scientific">Prochlorococcus marinus str. MIT 9401</name>
    <dbReference type="NCBI Taxonomy" id="167551"/>
    <lineage>
        <taxon>Bacteria</taxon>
        <taxon>Bacillati</taxon>
        <taxon>Cyanobacteriota</taxon>
        <taxon>Cyanophyceae</taxon>
        <taxon>Synechococcales</taxon>
        <taxon>Prochlorococcaceae</taxon>
        <taxon>Prochlorococcus</taxon>
    </lineage>
</organism>
<keyword evidence="3 6" id="KW-0812">Transmembrane</keyword>
<dbReference type="Pfam" id="PF09335">
    <property type="entry name" value="VTT_dom"/>
    <property type="match status" value="1"/>
</dbReference>
<keyword evidence="2 6" id="KW-1003">Cell membrane</keyword>
<dbReference type="Proteomes" id="UP000030481">
    <property type="component" value="Unassembled WGS sequence"/>
</dbReference>
<feature type="domain" description="VTT" evidence="7">
    <location>
        <begin position="30"/>
        <end position="147"/>
    </location>
</feature>
<reference evidence="9" key="1">
    <citation type="journal article" date="2014" name="Sci. Data">
        <title>Genomes of diverse isolates of the marine cyanobacterium Prochlorococcus.</title>
        <authorList>
            <person name="Biller S."/>
            <person name="Berube P."/>
            <person name="Thompson J."/>
            <person name="Kelly L."/>
            <person name="Roggensack S."/>
            <person name="Awad L."/>
            <person name="Roache-Johnson K."/>
            <person name="Ding H."/>
            <person name="Giovannoni S.J."/>
            <person name="Moore L.R."/>
            <person name="Chisholm S.W."/>
        </authorList>
    </citation>
    <scope>NUCLEOTIDE SEQUENCE [LARGE SCALE GENOMIC DNA]</scope>
</reference>
<feature type="transmembrane region" description="Helical" evidence="6">
    <location>
        <begin position="12"/>
        <end position="30"/>
    </location>
</feature>
<accession>A0A0A2B3Y2</accession>
<feature type="transmembrane region" description="Helical" evidence="6">
    <location>
        <begin position="128"/>
        <end position="145"/>
    </location>
</feature>
<comment type="similarity">
    <text evidence="6">Belongs to the TVP38/TMEM64 family.</text>
</comment>
<dbReference type="InterPro" id="IPR015414">
    <property type="entry name" value="TMEM64"/>
</dbReference>
<proteinExistence type="inferred from homology"/>
<dbReference type="PANTHER" id="PTHR12677:SF59">
    <property type="entry name" value="GOLGI APPARATUS MEMBRANE PROTEIN TVP38-RELATED"/>
    <property type="match status" value="1"/>
</dbReference>
<comment type="caution">
    <text evidence="8">The sequence shown here is derived from an EMBL/GenBank/DDBJ whole genome shotgun (WGS) entry which is preliminary data.</text>
</comment>
<comment type="subcellular location">
    <subcellularLocation>
        <location evidence="1 6">Cell membrane</location>
        <topology evidence="1 6">Multi-pass membrane protein</topology>
    </subcellularLocation>
</comment>
<evidence type="ECO:0000256" key="5">
    <source>
        <dbReference type="ARBA" id="ARBA00023136"/>
    </source>
</evidence>
<dbReference type="EMBL" id="JNAR01000012">
    <property type="protein sequence ID" value="KGG07857.1"/>
    <property type="molecule type" value="Genomic_DNA"/>
</dbReference>
<evidence type="ECO:0000256" key="6">
    <source>
        <dbReference type="RuleBase" id="RU366058"/>
    </source>
</evidence>
<dbReference type="PANTHER" id="PTHR12677">
    <property type="entry name" value="GOLGI APPARATUS MEMBRANE PROTEIN TVP38-RELATED"/>
    <property type="match status" value="1"/>
</dbReference>
<keyword evidence="5 6" id="KW-0472">Membrane</keyword>
<dbReference type="AlphaFoldDB" id="A0A0A2B3Y2"/>
<name>A0A0A2B3Y2_PROMR</name>
<protein>
    <recommendedName>
        <fullName evidence="6">TVP38/TMEM64 family membrane protein</fullName>
    </recommendedName>
</protein>
<evidence type="ECO:0000256" key="1">
    <source>
        <dbReference type="ARBA" id="ARBA00004651"/>
    </source>
</evidence>
<dbReference type="InterPro" id="IPR032816">
    <property type="entry name" value="VTT_dom"/>
</dbReference>
<evidence type="ECO:0000313" key="8">
    <source>
        <dbReference type="EMBL" id="KGG07857.1"/>
    </source>
</evidence>
<gene>
    <name evidence="8" type="ORF">EV01_0935</name>
</gene>
<feature type="transmembrane region" description="Helical" evidence="6">
    <location>
        <begin position="99"/>
        <end position="121"/>
    </location>
</feature>
<evidence type="ECO:0000256" key="4">
    <source>
        <dbReference type="ARBA" id="ARBA00022989"/>
    </source>
</evidence>
<dbReference type="GO" id="GO:0005886">
    <property type="term" value="C:plasma membrane"/>
    <property type="evidence" value="ECO:0007669"/>
    <property type="project" value="UniProtKB-SubCell"/>
</dbReference>
<evidence type="ECO:0000256" key="2">
    <source>
        <dbReference type="ARBA" id="ARBA00022475"/>
    </source>
</evidence>
<sequence>MIFVVEALSGNWGILLILLLRFTSIVIPILPGTYCLLISGYLFGLINGLLLSFIADLVACSISFSLSRKFGRKILQRIMSKKYLDKFENLSKKYLEKNLFLLTGFLMTGWFDFVSYGVGLTKLRFRKFLLALFVSALLSDLPFVATGNGFRELQNQNFNIRKIIDGEVPSLQREYLIIFIVSVILIFGLGIIRNLIERKYLKSTNEGRNLDNF</sequence>
<evidence type="ECO:0000256" key="3">
    <source>
        <dbReference type="ARBA" id="ARBA00022692"/>
    </source>
</evidence>
<feature type="transmembrane region" description="Helical" evidence="6">
    <location>
        <begin position="42"/>
        <end position="66"/>
    </location>
</feature>
<evidence type="ECO:0000313" key="9">
    <source>
        <dbReference type="Proteomes" id="UP000030481"/>
    </source>
</evidence>
<keyword evidence="4 6" id="KW-1133">Transmembrane helix</keyword>
<evidence type="ECO:0000259" key="7">
    <source>
        <dbReference type="Pfam" id="PF09335"/>
    </source>
</evidence>
<feature type="transmembrane region" description="Helical" evidence="6">
    <location>
        <begin position="175"/>
        <end position="196"/>
    </location>
</feature>